<dbReference type="OrthoDB" id="9804789at2"/>
<evidence type="ECO:0000259" key="6">
    <source>
        <dbReference type="Pfam" id="PF00590"/>
    </source>
</evidence>
<dbReference type="STRING" id="525909.Afer_0802"/>
<evidence type="ECO:0000256" key="5">
    <source>
        <dbReference type="ARBA" id="ARBA00022691"/>
    </source>
</evidence>
<protein>
    <submittedName>
        <fullName evidence="9">Precorrin-3B C17-methyltransferase</fullName>
    </submittedName>
</protein>
<feature type="domain" description="CobE/GbiG C-terminal" evidence="7">
    <location>
        <begin position="185"/>
        <end position="299"/>
    </location>
</feature>
<dbReference type="InterPro" id="IPR014777">
    <property type="entry name" value="4pyrrole_Mease_sub1"/>
</dbReference>
<accession>C7LYE1</accession>
<dbReference type="Gene3D" id="3.30.420.180">
    <property type="entry name" value="CobE/GbiG C-terminal domain"/>
    <property type="match status" value="1"/>
</dbReference>
<dbReference type="Pfam" id="PF11760">
    <property type="entry name" value="CbiG_N"/>
    <property type="match status" value="1"/>
</dbReference>
<dbReference type="EMBL" id="CP001631">
    <property type="protein sequence ID" value="ACU53749.1"/>
    <property type="molecule type" value="Genomic_DNA"/>
</dbReference>
<dbReference type="SUPFAM" id="SSF159664">
    <property type="entry name" value="CobE/GbiG C-terminal domain-like"/>
    <property type="match status" value="1"/>
</dbReference>
<gene>
    <name evidence="9" type="ordered locus">Afer_0802</name>
</gene>
<dbReference type="NCBIfam" id="TIGR01466">
    <property type="entry name" value="cobJ_cbiH"/>
    <property type="match status" value="1"/>
</dbReference>
<organism evidence="9 10">
    <name type="scientific">Acidimicrobium ferrooxidans (strain DSM 10331 / JCM 15462 / NBRC 103882 / ICP)</name>
    <dbReference type="NCBI Taxonomy" id="525909"/>
    <lineage>
        <taxon>Bacteria</taxon>
        <taxon>Bacillati</taxon>
        <taxon>Actinomycetota</taxon>
        <taxon>Acidimicrobiia</taxon>
        <taxon>Acidimicrobiales</taxon>
        <taxon>Acidimicrobiaceae</taxon>
        <taxon>Acidimicrobium</taxon>
    </lineage>
</organism>
<dbReference type="SUPFAM" id="SSF53790">
    <property type="entry name" value="Tetrapyrrole methylase"/>
    <property type="match status" value="1"/>
</dbReference>
<dbReference type="GO" id="GO:0008168">
    <property type="term" value="F:methyltransferase activity"/>
    <property type="evidence" value="ECO:0007669"/>
    <property type="project" value="UniProtKB-KW"/>
</dbReference>
<keyword evidence="10" id="KW-1185">Reference proteome</keyword>
<proteinExistence type="predicted"/>
<sequence length="547" mass="56514">MVAIGAELADLAKTLGFASVAHASMAMLREALVSYDALVVVAPIPVVVRAIVEVGLAPKRVTPAIVALDSARRYCVVLTGAHRGANDLAEAVSRATGAVAVVTTSADLIDAPALDELPALGPEPLPARLQQRLNDGAALSFAPRPGLAISDWLARRARPGRAPAVEVNVGESRGLAAPRIIARTVVVGVGLEQRATADDLRAAIDAALEEADLEPAAVAALATIDRRRLHPALGALGLPIVGYEAAVLREVAVPTPSPIVERAVHTPSVAEAAALRLAGPDATLVLPKRIDGPVTVAVAVRDAPLGEVTVVGLGPGSLDLVTPRARGAIANADVVIAYHGYLDQAQPLIGRHALQQGFALGAERERAMAAVARAEAGARVVVLASGDPGIYALATLVHEVADGRVPVSVVPGVTASLATAARAGAILAHDHAVISLSDLLTPWETIQQRLEAAARADLTVVLYNPRSGRRGWQLEKALAILAAHRPPTTPVLVGRNVERVDEHLELGTLDDLDVTTVDMTSIVIVGQSATRVLGGLAVTPRGYQPAR</sequence>
<dbReference type="Gene3D" id="3.40.1010.10">
    <property type="entry name" value="Cobalt-precorrin-4 Transmethylase, Domain 1"/>
    <property type="match status" value="1"/>
</dbReference>
<dbReference type="Pfam" id="PF01890">
    <property type="entry name" value="CbiG_C"/>
    <property type="match status" value="1"/>
</dbReference>
<dbReference type="Proteomes" id="UP000000771">
    <property type="component" value="Chromosome"/>
</dbReference>
<feature type="domain" description="Cobalamin synthesis G N-terminal" evidence="8">
    <location>
        <begin position="27"/>
        <end position="107"/>
    </location>
</feature>
<evidence type="ECO:0000313" key="9">
    <source>
        <dbReference type="EMBL" id="ACU53749.1"/>
    </source>
</evidence>
<dbReference type="InterPro" id="IPR006363">
    <property type="entry name" value="Cbl_synth_CobJ/CibH_dom"/>
</dbReference>
<dbReference type="InterPro" id="IPR002750">
    <property type="entry name" value="CobE/GbiG_C"/>
</dbReference>
<reference evidence="9 10" key="1">
    <citation type="journal article" date="2009" name="Stand. Genomic Sci.">
        <title>Complete genome sequence of Acidimicrobium ferrooxidans type strain (ICP).</title>
        <authorList>
            <person name="Clum A."/>
            <person name="Nolan M."/>
            <person name="Lang E."/>
            <person name="Glavina Del Rio T."/>
            <person name="Tice H."/>
            <person name="Copeland A."/>
            <person name="Cheng J.F."/>
            <person name="Lucas S."/>
            <person name="Chen F."/>
            <person name="Bruce D."/>
            <person name="Goodwin L."/>
            <person name="Pitluck S."/>
            <person name="Ivanova N."/>
            <person name="Mavrommatis K."/>
            <person name="Mikhailova N."/>
            <person name="Pati A."/>
            <person name="Chen A."/>
            <person name="Palaniappan K."/>
            <person name="Goker M."/>
            <person name="Spring S."/>
            <person name="Land M."/>
            <person name="Hauser L."/>
            <person name="Chang Y.J."/>
            <person name="Jeffries C.C."/>
            <person name="Chain P."/>
            <person name="Bristow J."/>
            <person name="Eisen J.A."/>
            <person name="Markowitz V."/>
            <person name="Hugenholtz P."/>
            <person name="Kyrpides N.C."/>
            <person name="Klenk H.P."/>
            <person name="Lapidus A."/>
        </authorList>
    </citation>
    <scope>NUCLEOTIDE SEQUENCE [LARGE SCALE GENOMIC DNA]</scope>
    <source>
        <strain evidence="10">DSM 10331 / JCM 15462 / NBRC 103882 / ICP</strain>
    </source>
</reference>
<evidence type="ECO:0000256" key="4">
    <source>
        <dbReference type="ARBA" id="ARBA00022679"/>
    </source>
</evidence>
<keyword evidence="3 9" id="KW-0489">Methyltransferase</keyword>
<dbReference type="KEGG" id="afo:Afer_0802"/>
<keyword evidence="4 9" id="KW-0808">Transferase</keyword>
<dbReference type="InterPro" id="IPR038029">
    <property type="entry name" value="GbiG_N_sf"/>
</dbReference>
<keyword evidence="2" id="KW-0169">Cobalamin biosynthesis</keyword>
<dbReference type="GO" id="GO:0032259">
    <property type="term" value="P:methylation"/>
    <property type="evidence" value="ECO:0007669"/>
    <property type="project" value="UniProtKB-KW"/>
</dbReference>
<keyword evidence="5" id="KW-0949">S-adenosyl-L-methionine</keyword>
<dbReference type="HOGENOM" id="CLU_009721_2_0_11"/>
<evidence type="ECO:0000256" key="2">
    <source>
        <dbReference type="ARBA" id="ARBA00022573"/>
    </source>
</evidence>
<dbReference type="PANTHER" id="PTHR47036">
    <property type="entry name" value="COBALT-FACTOR III C(17)-METHYLTRANSFERASE-RELATED"/>
    <property type="match status" value="1"/>
</dbReference>
<dbReference type="InterPro" id="IPR000878">
    <property type="entry name" value="4pyrrol_Mease"/>
</dbReference>
<dbReference type="InterPro" id="IPR036518">
    <property type="entry name" value="CobE/GbiG_C_sf"/>
</dbReference>
<dbReference type="eggNOG" id="COG1010">
    <property type="taxonomic scope" value="Bacteria"/>
</dbReference>
<dbReference type="AlphaFoldDB" id="C7LYE1"/>
<dbReference type="InterPro" id="IPR021744">
    <property type="entry name" value="CbiG_N"/>
</dbReference>
<dbReference type="GO" id="GO:0009236">
    <property type="term" value="P:cobalamin biosynthetic process"/>
    <property type="evidence" value="ECO:0007669"/>
    <property type="project" value="UniProtKB-UniPathway"/>
</dbReference>
<dbReference type="eggNOG" id="COG2073">
    <property type="taxonomic scope" value="Bacteria"/>
</dbReference>
<evidence type="ECO:0000256" key="1">
    <source>
        <dbReference type="ARBA" id="ARBA00004953"/>
    </source>
</evidence>
<evidence type="ECO:0000313" key="10">
    <source>
        <dbReference type="Proteomes" id="UP000000771"/>
    </source>
</evidence>
<evidence type="ECO:0000256" key="3">
    <source>
        <dbReference type="ARBA" id="ARBA00022603"/>
    </source>
</evidence>
<dbReference type="RefSeq" id="WP_015798238.1">
    <property type="nucleotide sequence ID" value="NC_013124.1"/>
</dbReference>
<evidence type="ECO:0000259" key="8">
    <source>
        <dbReference type="Pfam" id="PF11760"/>
    </source>
</evidence>
<dbReference type="InterPro" id="IPR035996">
    <property type="entry name" value="4pyrrol_Methylase_sf"/>
</dbReference>
<dbReference type="InterPro" id="IPR051810">
    <property type="entry name" value="Precorrin_MeTrfase"/>
</dbReference>
<dbReference type="CDD" id="cd11646">
    <property type="entry name" value="Precorrin_3B_C17_MT"/>
    <property type="match status" value="1"/>
</dbReference>
<dbReference type="PANTHER" id="PTHR47036:SF1">
    <property type="entry name" value="COBALT-FACTOR III C(17)-METHYLTRANSFERASE-RELATED"/>
    <property type="match status" value="1"/>
</dbReference>
<name>C7LYE1_ACIFD</name>
<dbReference type="SUPFAM" id="SSF159672">
    <property type="entry name" value="CbiG N-terminal domain-like"/>
    <property type="match status" value="1"/>
</dbReference>
<evidence type="ECO:0000259" key="7">
    <source>
        <dbReference type="Pfam" id="PF01890"/>
    </source>
</evidence>
<dbReference type="Gene3D" id="3.30.950.10">
    <property type="entry name" value="Methyltransferase, Cobalt-precorrin-4 Transmethylase, Domain 2"/>
    <property type="match status" value="1"/>
</dbReference>
<comment type="pathway">
    <text evidence="1">Cofactor biosynthesis; adenosylcobalamin biosynthesis.</text>
</comment>
<dbReference type="InterPro" id="IPR014776">
    <property type="entry name" value="4pyrrole_Mease_sub2"/>
</dbReference>
<dbReference type="UniPathway" id="UPA00148"/>
<dbReference type="Pfam" id="PF00590">
    <property type="entry name" value="TP_methylase"/>
    <property type="match status" value="1"/>
</dbReference>
<feature type="domain" description="Tetrapyrrole methylase" evidence="6">
    <location>
        <begin position="308"/>
        <end position="512"/>
    </location>
</feature>
<dbReference type="Gene3D" id="3.40.50.11220">
    <property type="match status" value="1"/>
</dbReference>